<dbReference type="SUPFAM" id="SSF55874">
    <property type="entry name" value="ATPase domain of HSP90 chaperone/DNA topoisomerase II/histidine kinase"/>
    <property type="match status" value="1"/>
</dbReference>
<keyword evidence="4" id="KW-0808">Transferase</keyword>
<evidence type="ECO:0000313" key="9">
    <source>
        <dbReference type="EMBL" id="GAA5481847.1"/>
    </source>
</evidence>
<name>A0ABP9UMD4_9BACT</name>
<dbReference type="Pfam" id="PF02518">
    <property type="entry name" value="HATPase_c"/>
    <property type="match status" value="1"/>
</dbReference>
<keyword evidence="5" id="KW-0418">Kinase</keyword>
<dbReference type="CDD" id="cd00075">
    <property type="entry name" value="HATPase"/>
    <property type="match status" value="1"/>
</dbReference>
<keyword evidence="7" id="KW-0472">Membrane</keyword>
<dbReference type="PRINTS" id="PR00344">
    <property type="entry name" value="BCTRLSENSOR"/>
</dbReference>
<dbReference type="Proteomes" id="UP001476282">
    <property type="component" value="Unassembled WGS sequence"/>
</dbReference>
<dbReference type="InterPro" id="IPR036890">
    <property type="entry name" value="HATPase_C_sf"/>
</dbReference>
<dbReference type="Pfam" id="PF00512">
    <property type="entry name" value="HisKA"/>
    <property type="match status" value="1"/>
</dbReference>
<dbReference type="EC" id="2.7.13.3" evidence="2"/>
<dbReference type="InterPro" id="IPR005467">
    <property type="entry name" value="His_kinase_dom"/>
</dbReference>
<dbReference type="PANTHER" id="PTHR43711:SF1">
    <property type="entry name" value="HISTIDINE KINASE 1"/>
    <property type="match status" value="1"/>
</dbReference>
<evidence type="ECO:0000256" key="4">
    <source>
        <dbReference type="ARBA" id="ARBA00022679"/>
    </source>
</evidence>
<evidence type="ECO:0000256" key="1">
    <source>
        <dbReference type="ARBA" id="ARBA00000085"/>
    </source>
</evidence>
<reference evidence="9 10" key="1">
    <citation type="submission" date="2024-02" db="EMBL/GenBank/DDBJ databases">
        <title>Haloferula sargassicola NBRC 104335.</title>
        <authorList>
            <person name="Ichikawa N."/>
            <person name="Katano-Makiyama Y."/>
            <person name="Hidaka K."/>
        </authorList>
    </citation>
    <scope>NUCLEOTIDE SEQUENCE [LARGE SCALE GENOMIC DNA]</scope>
    <source>
        <strain evidence="9 10">NBRC 104335</strain>
    </source>
</reference>
<dbReference type="SMART" id="SM00387">
    <property type="entry name" value="HATPase_c"/>
    <property type="match status" value="1"/>
</dbReference>
<dbReference type="PROSITE" id="PS50109">
    <property type="entry name" value="HIS_KIN"/>
    <property type="match status" value="1"/>
</dbReference>
<dbReference type="Gene3D" id="1.10.287.130">
    <property type="match status" value="1"/>
</dbReference>
<dbReference type="EMBL" id="BAABRI010000005">
    <property type="protein sequence ID" value="GAA5481847.1"/>
    <property type="molecule type" value="Genomic_DNA"/>
</dbReference>
<dbReference type="InterPro" id="IPR004358">
    <property type="entry name" value="Sig_transdc_His_kin-like_C"/>
</dbReference>
<evidence type="ECO:0000259" key="8">
    <source>
        <dbReference type="PROSITE" id="PS50109"/>
    </source>
</evidence>
<dbReference type="CDD" id="cd00082">
    <property type="entry name" value="HisKA"/>
    <property type="match status" value="1"/>
</dbReference>
<dbReference type="InterPro" id="IPR003594">
    <property type="entry name" value="HATPase_dom"/>
</dbReference>
<dbReference type="SMART" id="SM00388">
    <property type="entry name" value="HisKA"/>
    <property type="match status" value="1"/>
</dbReference>
<keyword evidence="3" id="KW-0597">Phosphoprotein</keyword>
<proteinExistence type="predicted"/>
<evidence type="ECO:0000256" key="3">
    <source>
        <dbReference type="ARBA" id="ARBA00022553"/>
    </source>
</evidence>
<evidence type="ECO:0000256" key="6">
    <source>
        <dbReference type="ARBA" id="ARBA00023012"/>
    </source>
</evidence>
<keyword evidence="7" id="KW-1133">Transmembrane helix</keyword>
<dbReference type="InterPro" id="IPR036097">
    <property type="entry name" value="HisK_dim/P_sf"/>
</dbReference>
<accession>A0ABP9UMD4</accession>
<protein>
    <recommendedName>
        <fullName evidence="2">histidine kinase</fullName>
        <ecNumber evidence="2">2.7.13.3</ecNumber>
    </recommendedName>
</protein>
<evidence type="ECO:0000256" key="2">
    <source>
        <dbReference type="ARBA" id="ARBA00012438"/>
    </source>
</evidence>
<feature type="domain" description="Histidine kinase" evidence="8">
    <location>
        <begin position="274"/>
        <end position="488"/>
    </location>
</feature>
<keyword evidence="6" id="KW-0902">Two-component regulatory system</keyword>
<dbReference type="PANTHER" id="PTHR43711">
    <property type="entry name" value="TWO-COMPONENT HISTIDINE KINASE"/>
    <property type="match status" value="1"/>
</dbReference>
<dbReference type="SUPFAM" id="SSF47384">
    <property type="entry name" value="Homodimeric domain of signal transducing histidine kinase"/>
    <property type="match status" value="1"/>
</dbReference>
<gene>
    <name evidence="9" type="primary">sasA_3</name>
    <name evidence="9" type="ORF">Hsar01_01058</name>
</gene>
<organism evidence="9 10">
    <name type="scientific">Haloferula sargassicola</name>
    <dbReference type="NCBI Taxonomy" id="490096"/>
    <lineage>
        <taxon>Bacteria</taxon>
        <taxon>Pseudomonadati</taxon>
        <taxon>Verrucomicrobiota</taxon>
        <taxon>Verrucomicrobiia</taxon>
        <taxon>Verrucomicrobiales</taxon>
        <taxon>Verrucomicrobiaceae</taxon>
        <taxon>Haloferula</taxon>
    </lineage>
</organism>
<keyword evidence="10" id="KW-1185">Reference proteome</keyword>
<evidence type="ECO:0000256" key="7">
    <source>
        <dbReference type="SAM" id="Phobius"/>
    </source>
</evidence>
<sequence>MMGAMMSGRLAVAATLGLSCALAVVLAVTGWRISRQQLRVPVAGSEGWWEEEFGRGARQVARLEALWEEALDARAQAFLAGEDPRDGSVAGVRSVYRLDSSKKEPQWLAGETLTSPPLLGKYAETEDAWVFPDQALVGSGWMDEGDGRRAYVRGNGAAAVVMVLDPERTAKVVRREARLGRGESELGGSWQWLAPQESATPRGDADESIRQLSSFGAWTLRIWNPVERQIRYQLPLLIGGFVAAGVVMLAGGWLAWAQAGAWKRAAEQVSFANQVSHELRTPLTNLMLNADLAIDDAARGGRSVSPRLGVMREEMERLSRIVENVLIFSRGRHRTRQLREVDLVAPLGEVVEGFRFPLARKDMSLSWERPDTCHVATDPEAVGRIVVNLLSNAEKYAGAGSAVRVRLAQVQGRLRLEVADDGPGIPAGQERRVFRPFVRGGSSTREGVSGTGLGLAISRSLAGELGGRLMMVSAARGACFRLEIPLAERRAG</sequence>
<dbReference type="InterPro" id="IPR003661">
    <property type="entry name" value="HisK_dim/P_dom"/>
</dbReference>
<keyword evidence="7" id="KW-0812">Transmembrane</keyword>
<feature type="transmembrane region" description="Helical" evidence="7">
    <location>
        <begin position="234"/>
        <end position="256"/>
    </location>
</feature>
<evidence type="ECO:0000256" key="5">
    <source>
        <dbReference type="ARBA" id="ARBA00022777"/>
    </source>
</evidence>
<comment type="catalytic activity">
    <reaction evidence="1">
        <text>ATP + protein L-histidine = ADP + protein N-phospho-L-histidine.</text>
        <dbReference type="EC" id="2.7.13.3"/>
    </reaction>
</comment>
<dbReference type="Gene3D" id="3.30.565.10">
    <property type="entry name" value="Histidine kinase-like ATPase, C-terminal domain"/>
    <property type="match status" value="1"/>
</dbReference>
<dbReference type="InterPro" id="IPR050736">
    <property type="entry name" value="Sensor_HK_Regulatory"/>
</dbReference>
<evidence type="ECO:0000313" key="10">
    <source>
        <dbReference type="Proteomes" id="UP001476282"/>
    </source>
</evidence>
<comment type="caution">
    <text evidence="9">The sequence shown here is derived from an EMBL/GenBank/DDBJ whole genome shotgun (WGS) entry which is preliminary data.</text>
</comment>